<dbReference type="CDD" id="cd00338">
    <property type="entry name" value="Ser_Recombinase"/>
    <property type="match status" value="1"/>
</dbReference>
<dbReference type="RefSeq" id="WP_253649074.1">
    <property type="nucleotide sequence ID" value="NZ_BAAAMO010000005.1"/>
</dbReference>
<dbReference type="PANTHER" id="PTHR30461">
    <property type="entry name" value="DNA-INVERTASE FROM LAMBDOID PROPHAGE"/>
    <property type="match status" value="1"/>
</dbReference>
<dbReference type="InterPro" id="IPR025827">
    <property type="entry name" value="Zn_ribbon_recom_dom"/>
</dbReference>
<accession>A0ABW3G9I2</accession>
<dbReference type="Gene3D" id="3.90.1750.20">
    <property type="entry name" value="Putative Large Serine Recombinase, Chain B, Domain 2"/>
    <property type="match status" value="1"/>
</dbReference>
<comment type="caution">
    <text evidence="3">The sequence shown here is derived from an EMBL/GenBank/DDBJ whole genome shotgun (WGS) entry which is preliminary data.</text>
</comment>
<evidence type="ECO:0000313" key="3">
    <source>
        <dbReference type="EMBL" id="MFD0927249.1"/>
    </source>
</evidence>
<gene>
    <name evidence="3" type="ORF">ACFQ04_16035</name>
</gene>
<feature type="domain" description="Resolvase/invertase-type recombinase catalytic" evidence="1">
    <location>
        <begin position="2"/>
        <end position="149"/>
    </location>
</feature>
<dbReference type="InterPro" id="IPR011109">
    <property type="entry name" value="DNA_bind_recombinase_dom"/>
</dbReference>
<dbReference type="PROSITE" id="PS51736">
    <property type="entry name" value="RECOMBINASES_3"/>
    <property type="match status" value="1"/>
</dbReference>
<reference evidence="4" key="1">
    <citation type="journal article" date="2019" name="Int. J. Syst. Evol. Microbiol.">
        <title>The Global Catalogue of Microorganisms (GCM) 10K type strain sequencing project: providing services to taxonomists for standard genome sequencing and annotation.</title>
        <authorList>
            <consortium name="The Broad Institute Genomics Platform"/>
            <consortium name="The Broad Institute Genome Sequencing Center for Infectious Disease"/>
            <person name="Wu L."/>
            <person name="Ma J."/>
        </authorList>
    </citation>
    <scope>NUCLEOTIDE SEQUENCE [LARGE SCALE GENOMIC DNA]</scope>
    <source>
        <strain evidence="4">CCUG 50873</strain>
    </source>
</reference>
<evidence type="ECO:0000259" key="2">
    <source>
        <dbReference type="PROSITE" id="PS51737"/>
    </source>
</evidence>
<name>A0ABW3G9I2_9NOCA</name>
<feature type="domain" description="Recombinase" evidence="2">
    <location>
        <begin position="156"/>
        <end position="274"/>
    </location>
</feature>
<dbReference type="Pfam" id="PF07508">
    <property type="entry name" value="Recombinase"/>
    <property type="match status" value="1"/>
</dbReference>
<organism evidence="3 4">
    <name type="scientific">Williamsia deligens</name>
    <dbReference type="NCBI Taxonomy" id="321325"/>
    <lineage>
        <taxon>Bacteria</taxon>
        <taxon>Bacillati</taxon>
        <taxon>Actinomycetota</taxon>
        <taxon>Actinomycetes</taxon>
        <taxon>Mycobacteriales</taxon>
        <taxon>Nocardiaceae</taxon>
        <taxon>Williamsia</taxon>
    </lineage>
</organism>
<evidence type="ECO:0000259" key="1">
    <source>
        <dbReference type="PROSITE" id="PS51736"/>
    </source>
</evidence>
<evidence type="ECO:0000313" key="4">
    <source>
        <dbReference type="Proteomes" id="UP001597068"/>
    </source>
</evidence>
<dbReference type="SMART" id="SM00857">
    <property type="entry name" value="Resolvase"/>
    <property type="match status" value="1"/>
</dbReference>
<dbReference type="SUPFAM" id="SSF53041">
    <property type="entry name" value="Resolvase-like"/>
    <property type="match status" value="1"/>
</dbReference>
<dbReference type="PROSITE" id="PS51737">
    <property type="entry name" value="RECOMBINASE_DNA_BIND"/>
    <property type="match status" value="1"/>
</dbReference>
<dbReference type="Pfam" id="PF13408">
    <property type="entry name" value="Zn_ribbon_recom"/>
    <property type="match status" value="1"/>
</dbReference>
<dbReference type="Proteomes" id="UP001597068">
    <property type="component" value="Unassembled WGS sequence"/>
</dbReference>
<dbReference type="Gene3D" id="3.40.50.1390">
    <property type="entry name" value="Resolvase, N-terminal catalytic domain"/>
    <property type="match status" value="1"/>
</dbReference>
<protein>
    <submittedName>
        <fullName evidence="3">Recombinase family protein</fullName>
    </submittedName>
</protein>
<dbReference type="InterPro" id="IPR038109">
    <property type="entry name" value="DNA_bind_recomb_sf"/>
</dbReference>
<dbReference type="Pfam" id="PF00239">
    <property type="entry name" value="Resolvase"/>
    <property type="match status" value="1"/>
</dbReference>
<dbReference type="InterPro" id="IPR036162">
    <property type="entry name" value="Resolvase-like_N_sf"/>
</dbReference>
<sequence length="465" mass="51226">MRAIIYTRVSNDQSGRSTSTDDQERECRAICEQRGWDVAEVLCDNDIGASRWSGKDRPAYQRLAEVLTAGDVLVTWEASRAQRDLAAYVQLRDLCTVRGVHWCYSGRLYDLADGDDRFGTGLDALLAEKEAEQIRTRVLRGKRAAAAAGRPAGRPPFGYRVQRDPDTGRTVTWEPHPQYAPLVLEAIRRVFDGESLWSISRDFTARGIPRPHRSGPPVPAPWVPQRMRVMLLSPSYAGKRQHQGQVVGDGNWEPLISIEHHERLRAILTDPARSTCNDPTARHLLTGIACCGVCGAVMRFTAAPSRPTPRYMCEAHSCVSRRSEWVDELVVEVVLARLETLDPAAVAPTDPVVTEALAEARSLRERLDAFVDQAADGSLSAAALARVEARLLPQIAAAQRRASAGHRHPIVAAVAGPQAREQWSVMPLVDRRALIRAVATVTINPTKAVGPGVFEPDDVSIEWVQ</sequence>
<proteinExistence type="predicted"/>
<keyword evidence="4" id="KW-1185">Reference proteome</keyword>
<dbReference type="InterPro" id="IPR006119">
    <property type="entry name" value="Resolv_N"/>
</dbReference>
<dbReference type="InterPro" id="IPR050639">
    <property type="entry name" value="SSR_resolvase"/>
</dbReference>
<dbReference type="PANTHER" id="PTHR30461:SF23">
    <property type="entry name" value="DNA RECOMBINASE-RELATED"/>
    <property type="match status" value="1"/>
</dbReference>
<dbReference type="EMBL" id="JBHTIL010000004">
    <property type="protein sequence ID" value="MFD0927249.1"/>
    <property type="molecule type" value="Genomic_DNA"/>
</dbReference>